<dbReference type="OrthoDB" id="414133at2759"/>
<keyword evidence="2" id="KW-0472">Membrane</keyword>
<keyword evidence="2" id="KW-1133">Transmembrane helix</keyword>
<protein>
    <submittedName>
        <fullName evidence="3">Uncharacterized protein</fullName>
    </submittedName>
</protein>
<feature type="transmembrane region" description="Helical" evidence="2">
    <location>
        <begin position="12"/>
        <end position="36"/>
    </location>
</feature>
<dbReference type="STRING" id="53326.A0A016WKX0"/>
<dbReference type="PANTHER" id="PTHR46098:SF1">
    <property type="entry name" value="TRNA (CYTOSINE(38)-C(5))-METHYLTRANSFERASE"/>
    <property type="match status" value="1"/>
</dbReference>
<gene>
    <name evidence="3" type="primary">Acey_s0620.g736</name>
    <name evidence="3" type="ORF">Y032_0620g736</name>
</gene>
<evidence type="ECO:0000313" key="4">
    <source>
        <dbReference type="Proteomes" id="UP000024635"/>
    </source>
</evidence>
<reference evidence="4" key="1">
    <citation type="journal article" date="2015" name="Nat. Genet.">
        <title>The genome and transcriptome of the zoonotic hookworm Ancylostoma ceylanicum identify infection-specific gene families.</title>
        <authorList>
            <person name="Schwarz E.M."/>
            <person name="Hu Y."/>
            <person name="Antoshechkin I."/>
            <person name="Miller M.M."/>
            <person name="Sternberg P.W."/>
            <person name="Aroian R.V."/>
        </authorList>
    </citation>
    <scope>NUCLEOTIDE SEQUENCE</scope>
    <source>
        <strain evidence="4">HY135</strain>
    </source>
</reference>
<evidence type="ECO:0000256" key="2">
    <source>
        <dbReference type="SAM" id="Phobius"/>
    </source>
</evidence>
<accession>A0A016WKX0</accession>
<dbReference type="SUPFAM" id="SSF53335">
    <property type="entry name" value="S-adenosyl-L-methionine-dependent methyltransferases"/>
    <property type="match status" value="1"/>
</dbReference>
<dbReference type="Gene3D" id="3.40.50.150">
    <property type="entry name" value="Vaccinia Virus protein VP39"/>
    <property type="match status" value="1"/>
</dbReference>
<organism evidence="3 4">
    <name type="scientific">Ancylostoma ceylanicum</name>
    <dbReference type="NCBI Taxonomy" id="53326"/>
    <lineage>
        <taxon>Eukaryota</taxon>
        <taxon>Metazoa</taxon>
        <taxon>Ecdysozoa</taxon>
        <taxon>Nematoda</taxon>
        <taxon>Chromadorea</taxon>
        <taxon>Rhabditida</taxon>
        <taxon>Rhabditina</taxon>
        <taxon>Rhabditomorpha</taxon>
        <taxon>Strongyloidea</taxon>
        <taxon>Ancylostomatidae</taxon>
        <taxon>Ancylostomatinae</taxon>
        <taxon>Ancylostoma</taxon>
    </lineage>
</organism>
<keyword evidence="2" id="KW-0812">Transmembrane</keyword>
<dbReference type="PANTHER" id="PTHR46098">
    <property type="entry name" value="TRNA (CYTOSINE(38)-C(5))-METHYLTRANSFERASE"/>
    <property type="match status" value="1"/>
</dbReference>
<sequence>MLLKSHYEFLDSAIWLIMAFTAIEFYSGIGGMHYALRDAFPSSCVLAACDINTTANRIYSHNFPKTQLLQNNIQVPFLLGLCRGSRQWPAEVEYPDTERTRRWVATSTVGPGREANFTSGRERIGRSHKEFTVALAHGRKVHHYCLGLDSIFMSINPEPTCIPCHSLQSKRTFCYTFAVLPSAPG</sequence>
<evidence type="ECO:0000313" key="3">
    <source>
        <dbReference type="EMBL" id="EYC40290.1"/>
    </source>
</evidence>
<dbReference type="EMBL" id="JARK01000220">
    <property type="protein sequence ID" value="EYC40290.1"/>
    <property type="molecule type" value="Genomic_DNA"/>
</dbReference>
<proteinExistence type="predicted"/>
<name>A0A016WKX0_9BILA</name>
<dbReference type="InterPro" id="IPR029063">
    <property type="entry name" value="SAM-dependent_MTases_sf"/>
</dbReference>
<dbReference type="AlphaFoldDB" id="A0A016WKX0"/>
<comment type="caution">
    <text evidence="3">The sequence shown here is derived from an EMBL/GenBank/DDBJ whole genome shotgun (WGS) entry which is preliminary data.</text>
</comment>
<dbReference type="InterPro" id="IPR050750">
    <property type="entry name" value="C5-MTase"/>
</dbReference>
<dbReference type="GO" id="GO:0005634">
    <property type="term" value="C:nucleus"/>
    <property type="evidence" value="ECO:0007669"/>
    <property type="project" value="TreeGrafter"/>
</dbReference>
<dbReference type="Proteomes" id="UP000024635">
    <property type="component" value="Unassembled WGS sequence"/>
</dbReference>
<keyword evidence="4" id="KW-1185">Reference proteome</keyword>
<evidence type="ECO:0000256" key="1">
    <source>
        <dbReference type="ARBA" id="ARBA00022691"/>
    </source>
</evidence>
<keyword evidence="1" id="KW-0949">S-adenosyl-L-methionine</keyword>